<organism evidence="4 5">
    <name type="scientific">Gracilibacillus dipsosauri</name>
    <dbReference type="NCBI Taxonomy" id="178340"/>
    <lineage>
        <taxon>Bacteria</taxon>
        <taxon>Bacillati</taxon>
        <taxon>Bacillota</taxon>
        <taxon>Bacilli</taxon>
        <taxon>Bacillales</taxon>
        <taxon>Bacillaceae</taxon>
        <taxon>Gracilibacillus</taxon>
    </lineage>
</organism>
<dbReference type="PROSITE" id="PS50977">
    <property type="entry name" value="HTH_TETR_2"/>
    <property type="match status" value="1"/>
</dbReference>
<dbReference type="AlphaFoldDB" id="A0A317KXH7"/>
<evidence type="ECO:0000313" key="4">
    <source>
        <dbReference type="EMBL" id="PWU68221.1"/>
    </source>
</evidence>
<dbReference type="Pfam" id="PF00440">
    <property type="entry name" value="TetR_N"/>
    <property type="match status" value="1"/>
</dbReference>
<dbReference type="InterPro" id="IPR036271">
    <property type="entry name" value="Tet_transcr_reg_TetR-rel_C_sf"/>
</dbReference>
<name>A0A317KXH7_9BACI</name>
<dbReference type="RefSeq" id="WP_109983948.1">
    <property type="nucleotide sequence ID" value="NZ_QGTD01000008.1"/>
</dbReference>
<gene>
    <name evidence="4" type="ORF">DLJ74_07120</name>
</gene>
<reference evidence="4 5" key="1">
    <citation type="submission" date="2018-05" db="EMBL/GenBank/DDBJ databases">
        <title>Genomic analysis of Gracilibacillus dipsosauri DD1 reveals novel features of a salt-tolerant amylase.</title>
        <authorList>
            <person name="Deutch C.E."/>
            <person name="Yang S."/>
        </authorList>
    </citation>
    <scope>NUCLEOTIDE SEQUENCE [LARGE SCALE GENOMIC DNA]</scope>
    <source>
        <strain evidence="4 5">DD1</strain>
    </source>
</reference>
<sequence length="218" mass="25411">MNQEHLFEQILKMGDQEKRVTDKQAKILQAAIEIFAKKGFASTTTSEIAKKAGVAEGTIFRHYKTKKELLYSIISPFATELILPFFADRFVKEVFEAPTNQSYEELLKQLIRNRFKFVQSNVDLVKIIIQEMAFQEEIQHFFQQTFVEKVYPKFSNFIKEFQRRGEISADFPINTVLRLTIASVVGFLFTRFVVLPDANWKDEEEIEHTIAFIRKGLA</sequence>
<dbReference type="SUPFAM" id="SSF46689">
    <property type="entry name" value="Homeodomain-like"/>
    <property type="match status" value="1"/>
</dbReference>
<feature type="domain" description="HTH tetR-type" evidence="3">
    <location>
        <begin position="21"/>
        <end position="81"/>
    </location>
</feature>
<dbReference type="PRINTS" id="PR00455">
    <property type="entry name" value="HTHTETR"/>
</dbReference>
<dbReference type="GO" id="GO:0006355">
    <property type="term" value="P:regulation of DNA-templated transcription"/>
    <property type="evidence" value="ECO:0007669"/>
    <property type="project" value="UniProtKB-ARBA"/>
</dbReference>
<evidence type="ECO:0000313" key="5">
    <source>
        <dbReference type="Proteomes" id="UP000245624"/>
    </source>
</evidence>
<dbReference type="SUPFAM" id="SSF48498">
    <property type="entry name" value="Tetracyclin repressor-like, C-terminal domain"/>
    <property type="match status" value="1"/>
</dbReference>
<evidence type="ECO:0000256" key="1">
    <source>
        <dbReference type="ARBA" id="ARBA00023125"/>
    </source>
</evidence>
<dbReference type="Gene3D" id="1.10.357.10">
    <property type="entry name" value="Tetracycline Repressor, domain 2"/>
    <property type="match status" value="1"/>
</dbReference>
<dbReference type="PANTHER" id="PTHR30055:SF222">
    <property type="entry name" value="REGULATORY PROTEIN"/>
    <property type="match status" value="1"/>
</dbReference>
<dbReference type="EMBL" id="QGTD01000008">
    <property type="protein sequence ID" value="PWU68221.1"/>
    <property type="molecule type" value="Genomic_DNA"/>
</dbReference>
<keyword evidence="1 2" id="KW-0238">DNA-binding</keyword>
<evidence type="ECO:0000259" key="3">
    <source>
        <dbReference type="PROSITE" id="PS50977"/>
    </source>
</evidence>
<dbReference type="InterPro" id="IPR001647">
    <property type="entry name" value="HTH_TetR"/>
</dbReference>
<dbReference type="OrthoDB" id="277085at2"/>
<feature type="DNA-binding region" description="H-T-H motif" evidence="2">
    <location>
        <begin position="44"/>
        <end position="63"/>
    </location>
</feature>
<evidence type="ECO:0000256" key="2">
    <source>
        <dbReference type="PROSITE-ProRule" id="PRU00335"/>
    </source>
</evidence>
<accession>A0A317KXH7</accession>
<comment type="caution">
    <text evidence="4">The sequence shown here is derived from an EMBL/GenBank/DDBJ whole genome shotgun (WGS) entry which is preliminary data.</text>
</comment>
<dbReference type="Proteomes" id="UP000245624">
    <property type="component" value="Unassembled WGS sequence"/>
</dbReference>
<keyword evidence="5" id="KW-1185">Reference proteome</keyword>
<dbReference type="InterPro" id="IPR050109">
    <property type="entry name" value="HTH-type_TetR-like_transc_reg"/>
</dbReference>
<dbReference type="InterPro" id="IPR009057">
    <property type="entry name" value="Homeodomain-like_sf"/>
</dbReference>
<dbReference type="PANTHER" id="PTHR30055">
    <property type="entry name" value="HTH-TYPE TRANSCRIPTIONAL REGULATOR RUTR"/>
    <property type="match status" value="1"/>
</dbReference>
<dbReference type="GO" id="GO:0003677">
    <property type="term" value="F:DNA binding"/>
    <property type="evidence" value="ECO:0007669"/>
    <property type="project" value="UniProtKB-UniRule"/>
</dbReference>
<protein>
    <submittedName>
        <fullName evidence="4">TetR family transcriptional regulator</fullName>
    </submittedName>
</protein>
<proteinExistence type="predicted"/>